<dbReference type="GO" id="GO:0006259">
    <property type="term" value="P:DNA metabolic process"/>
    <property type="evidence" value="ECO:0007669"/>
    <property type="project" value="UniProtKB-ARBA"/>
</dbReference>
<name>A0AAJ1JCJ7_XENBV</name>
<comment type="caution">
    <text evidence="4">The sequence shown here is derived from an EMBL/GenBank/DDBJ whole genome shotgun (WGS) entry which is preliminary data.</text>
</comment>
<dbReference type="RefSeq" id="WP_274713589.1">
    <property type="nucleotide sequence ID" value="NZ_JAILSO010000101.1"/>
</dbReference>
<reference evidence="4" key="1">
    <citation type="submission" date="2021-08" db="EMBL/GenBank/DDBJ databases">
        <authorList>
            <person name="Papudeshi B."/>
            <person name="Bashey-Visser F."/>
        </authorList>
    </citation>
    <scope>NUCLEOTIDE SEQUENCE</scope>
    <source>
        <strain evidence="4">MC_266_E_2016</strain>
    </source>
</reference>
<accession>A0AAJ1JCJ7</accession>
<dbReference type="AlphaFoldDB" id="A0AAJ1JCJ7"/>
<dbReference type="SMART" id="SM00479">
    <property type="entry name" value="EXOIII"/>
    <property type="match status" value="1"/>
</dbReference>
<dbReference type="CDD" id="cd06127">
    <property type="entry name" value="DEDDh"/>
    <property type="match status" value="1"/>
</dbReference>
<evidence type="ECO:0000313" key="5">
    <source>
        <dbReference type="Proteomes" id="UP001222434"/>
    </source>
</evidence>
<organism evidence="4 5">
    <name type="scientific">Xenorhabdus bovienii</name>
    <name type="common">Xenorhabdus nematophila subsp. bovienii</name>
    <dbReference type="NCBI Taxonomy" id="40576"/>
    <lineage>
        <taxon>Bacteria</taxon>
        <taxon>Pseudomonadati</taxon>
        <taxon>Pseudomonadota</taxon>
        <taxon>Gammaproteobacteria</taxon>
        <taxon>Enterobacterales</taxon>
        <taxon>Morganellaceae</taxon>
        <taxon>Xenorhabdus</taxon>
    </lineage>
</organism>
<evidence type="ECO:0000256" key="2">
    <source>
        <dbReference type="ARBA" id="ARBA00022839"/>
    </source>
</evidence>
<protein>
    <submittedName>
        <fullName evidence="4">3'-5' exonuclease</fullName>
    </submittedName>
</protein>
<keyword evidence="2 4" id="KW-0378">Hydrolase</keyword>
<dbReference type="InterPro" id="IPR013520">
    <property type="entry name" value="Ribonucl_H"/>
</dbReference>
<evidence type="ECO:0000259" key="3">
    <source>
        <dbReference type="SMART" id="SM00479"/>
    </source>
</evidence>
<dbReference type="InterPro" id="IPR036397">
    <property type="entry name" value="RNaseH_sf"/>
</dbReference>
<reference evidence="4" key="2">
    <citation type="journal article" date="2022" name="J. Evol. Biol.">
        <title>Pre- and post-association barriers to host switching in sympatric mutualists.</title>
        <authorList>
            <person name="Dinges Z.M."/>
            <person name="Phillips R.K."/>
            <person name="Lively C.M."/>
            <person name="Bashey F."/>
        </authorList>
    </citation>
    <scope>NUCLEOTIDE SEQUENCE</scope>
    <source>
        <strain evidence="4">MC_266_E_2016</strain>
    </source>
</reference>
<evidence type="ECO:0000313" key="4">
    <source>
        <dbReference type="EMBL" id="MDE1480157.1"/>
    </source>
</evidence>
<sequence>MKKNDEVFISVDVEAAGPIPGKYSLLSIGACLTSDTDIGFSCELKPVSTEFVPEALEVTGFSLEKLKIEGLPPTEAMQAFKDWVDMVTAPSQTPVFVGLNAPFDWAFVNHYFHIYLGENPFGFTALDIKALFMGMHGTSWSKTRSSHMAASLSVPVTGDHNALRDAIYQAKLFNAIRKPVKD</sequence>
<keyword evidence="1" id="KW-0540">Nuclease</keyword>
<gene>
    <name evidence="4" type="ORF">KKJ01_18515</name>
</gene>
<dbReference type="Pfam" id="PF00929">
    <property type="entry name" value="RNase_T"/>
    <property type="match status" value="1"/>
</dbReference>
<dbReference type="SUPFAM" id="SSF53098">
    <property type="entry name" value="Ribonuclease H-like"/>
    <property type="match status" value="1"/>
</dbReference>
<dbReference type="EMBL" id="JAILSO010000101">
    <property type="protein sequence ID" value="MDE1480157.1"/>
    <property type="molecule type" value="Genomic_DNA"/>
</dbReference>
<dbReference type="Proteomes" id="UP001222434">
    <property type="component" value="Unassembled WGS sequence"/>
</dbReference>
<dbReference type="GO" id="GO:0004527">
    <property type="term" value="F:exonuclease activity"/>
    <property type="evidence" value="ECO:0007669"/>
    <property type="project" value="UniProtKB-KW"/>
</dbReference>
<dbReference type="InterPro" id="IPR012337">
    <property type="entry name" value="RNaseH-like_sf"/>
</dbReference>
<dbReference type="GO" id="GO:0003676">
    <property type="term" value="F:nucleic acid binding"/>
    <property type="evidence" value="ECO:0007669"/>
    <property type="project" value="InterPro"/>
</dbReference>
<keyword evidence="2 4" id="KW-0269">Exonuclease</keyword>
<feature type="domain" description="Exonuclease" evidence="3">
    <location>
        <begin position="7"/>
        <end position="182"/>
    </location>
</feature>
<evidence type="ECO:0000256" key="1">
    <source>
        <dbReference type="ARBA" id="ARBA00022722"/>
    </source>
</evidence>
<dbReference type="Gene3D" id="3.30.420.10">
    <property type="entry name" value="Ribonuclease H-like superfamily/Ribonuclease H"/>
    <property type="match status" value="1"/>
</dbReference>
<proteinExistence type="predicted"/>